<dbReference type="GO" id="GO:0004497">
    <property type="term" value="F:monooxygenase activity"/>
    <property type="evidence" value="ECO:0007669"/>
    <property type="project" value="InterPro"/>
</dbReference>
<protein>
    <submittedName>
        <fullName evidence="3">Putative cytochrome P450</fullName>
    </submittedName>
</protein>
<dbReference type="InterPro" id="IPR050121">
    <property type="entry name" value="Cytochrome_P450_monoxygenase"/>
</dbReference>
<keyword evidence="4" id="KW-1185">Reference proteome</keyword>
<dbReference type="Gene3D" id="1.10.630.10">
    <property type="entry name" value="Cytochrome P450"/>
    <property type="match status" value="1"/>
</dbReference>
<dbReference type="GO" id="GO:0005506">
    <property type="term" value="F:iron ion binding"/>
    <property type="evidence" value="ECO:0007669"/>
    <property type="project" value="InterPro"/>
</dbReference>
<keyword evidence="2" id="KW-0349">Heme</keyword>
<dbReference type="SUPFAM" id="SSF48264">
    <property type="entry name" value="Cytochrome P450"/>
    <property type="match status" value="1"/>
</dbReference>
<dbReference type="GO" id="GO:0020037">
    <property type="term" value="F:heme binding"/>
    <property type="evidence" value="ECO:0007669"/>
    <property type="project" value="InterPro"/>
</dbReference>
<dbReference type="Pfam" id="PF00067">
    <property type="entry name" value="p450"/>
    <property type="match status" value="1"/>
</dbReference>
<feature type="binding site" description="axial binding residue" evidence="2">
    <location>
        <position position="484"/>
    </location>
    <ligand>
        <name>heme</name>
        <dbReference type="ChEBI" id="CHEBI:30413"/>
    </ligand>
    <ligandPart>
        <name>Fe</name>
        <dbReference type="ChEBI" id="CHEBI:18248"/>
    </ligandPart>
</feature>
<comment type="cofactor">
    <cofactor evidence="2">
        <name>heme</name>
        <dbReference type="ChEBI" id="CHEBI:30413"/>
    </cofactor>
</comment>
<evidence type="ECO:0000313" key="3">
    <source>
        <dbReference type="EMBL" id="KAF2687325.1"/>
    </source>
</evidence>
<accession>A0A6G1JAY4</accession>
<name>A0A6G1JAY4_9PLEO</name>
<dbReference type="OrthoDB" id="1470350at2759"/>
<reference evidence="3" key="1">
    <citation type="journal article" date="2020" name="Stud. Mycol.">
        <title>101 Dothideomycetes genomes: a test case for predicting lifestyles and emergence of pathogens.</title>
        <authorList>
            <person name="Haridas S."/>
            <person name="Albert R."/>
            <person name="Binder M."/>
            <person name="Bloem J."/>
            <person name="Labutti K."/>
            <person name="Salamov A."/>
            <person name="Andreopoulos B."/>
            <person name="Baker S."/>
            <person name="Barry K."/>
            <person name="Bills G."/>
            <person name="Bluhm B."/>
            <person name="Cannon C."/>
            <person name="Castanera R."/>
            <person name="Culley D."/>
            <person name="Daum C."/>
            <person name="Ezra D."/>
            <person name="Gonzalez J."/>
            <person name="Henrissat B."/>
            <person name="Kuo A."/>
            <person name="Liang C."/>
            <person name="Lipzen A."/>
            <person name="Lutzoni F."/>
            <person name="Magnuson J."/>
            <person name="Mondo S."/>
            <person name="Nolan M."/>
            <person name="Ohm R."/>
            <person name="Pangilinan J."/>
            <person name="Park H.-J."/>
            <person name="Ramirez L."/>
            <person name="Alfaro M."/>
            <person name="Sun H."/>
            <person name="Tritt A."/>
            <person name="Yoshinaga Y."/>
            <person name="Zwiers L.-H."/>
            <person name="Turgeon B."/>
            <person name="Goodwin S."/>
            <person name="Spatafora J."/>
            <person name="Crous P."/>
            <person name="Grigoriev I."/>
        </authorList>
    </citation>
    <scope>NUCLEOTIDE SEQUENCE</scope>
    <source>
        <strain evidence="3">CBS 122367</strain>
    </source>
</reference>
<dbReference type="EMBL" id="MU005575">
    <property type="protein sequence ID" value="KAF2687325.1"/>
    <property type="molecule type" value="Genomic_DNA"/>
</dbReference>
<dbReference type="PANTHER" id="PTHR24305:SF166">
    <property type="entry name" value="CYTOCHROME P450 12A4, MITOCHONDRIAL-RELATED"/>
    <property type="match status" value="1"/>
</dbReference>
<dbReference type="GO" id="GO:0016705">
    <property type="term" value="F:oxidoreductase activity, acting on paired donors, with incorporation or reduction of molecular oxygen"/>
    <property type="evidence" value="ECO:0007669"/>
    <property type="project" value="InterPro"/>
</dbReference>
<keyword evidence="2" id="KW-0408">Iron</keyword>
<dbReference type="InterPro" id="IPR001128">
    <property type="entry name" value="Cyt_P450"/>
</dbReference>
<dbReference type="PRINTS" id="PR00463">
    <property type="entry name" value="EP450I"/>
</dbReference>
<dbReference type="InterPro" id="IPR036396">
    <property type="entry name" value="Cyt_P450_sf"/>
</dbReference>
<dbReference type="InterPro" id="IPR002401">
    <property type="entry name" value="Cyt_P450_E_grp-I"/>
</dbReference>
<keyword evidence="2" id="KW-0479">Metal-binding</keyword>
<dbReference type="CDD" id="cd11070">
    <property type="entry name" value="CYP56-like"/>
    <property type="match status" value="1"/>
</dbReference>
<organism evidence="3 4">
    <name type="scientific">Lentithecium fluviatile CBS 122367</name>
    <dbReference type="NCBI Taxonomy" id="1168545"/>
    <lineage>
        <taxon>Eukaryota</taxon>
        <taxon>Fungi</taxon>
        <taxon>Dikarya</taxon>
        <taxon>Ascomycota</taxon>
        <taxon>Pezizomycotina</taxon>
        <taxon>Dothideomycetes</taxon>
        <taxon>Pleosporomycetidae</taxon>
        <taxon>Pleosporales</taxon>
        <taxon>Massarineae</taxon>
        <taxon>Lentitheciaceae</taxon>
        <taxon>Lentithecium</taxon>
    </lineage>
</organism>
<evidence type="ECO:0000256" key="1">
    <source>
        <dbReference type="ARBA" id="ARBA00010617"/>
    </source>
</evidence>
<sequence>MFFFLLASCVFLFVAFYAAWSTITLEQNYRRASTMGIPLVRIPVDPLNIPWQVIEPHFWKFIDFFHIPMPRNSVMLRRGWHFRVKAEMHEEMGTLWAFVTPRDIHLNVCDADALREIYARRGDFVRPREFYELLAAYGPCVSTVGPEEWGRQRKILAAPFQNESIMGYVWNESISQAQQMVEAWTKKGAMIRVAKDTRTLSLNVLAAIGFRKSFKFESSESKNTGSADESFSYRDALQMVLDNAILVMVVGRTHLLYSWLPAWIRRIGKAADDFQKHMEKMLEEEMASLNRGEKGTGTIMTNFVRALDQHQQDPTKGMSAEEVFGNTFVINFAGHDTTANSFSFAVLLLGANPDVQEWVAEELKRVIAGSTDGSWDYATLFPKLVRCRAVLLETLRLFPPIMSLPKATNDQPQKLTAAGRTVIVPPKTGVFGSVLGTHTYPGYWPDPLAWKPSRWIELAASGEETVMMPNRITYFPWSDGLQNCPGQKFSQVEFVAVVATLLNEHRIRPQRKAGESVEDMQKRVRGVANDCDAIMILRVRDADQVRVKLERV</sequence>
<dbReference type="PRINTS" id="PR00385">
    <property type="entry name" value="P450"/>
</dbReference>
<evidence type="ECO:0000313" key="4">
    <source>
        <dbReference type="Proteomes" id="UP000799291"/>
    </source>
</evidence>
<dbReference type="AlphaFoldDB" id="A0A6G1JAY4"/>
<proteinExistence type="inferred from homology"/>
<dbReference type="Proteomes" id="UP000799291">
    <property type="component" value="Unassembled WGS sequence"/>
</dbReference>
<gene>
    <name evidence="3" type="ORF">K458DRAFT_361988</name>
</gene>
<evidence type="ECO:0000256" key="2">
    <source>
        <dbReference type="PIRSR" id="PIRSR602401-1"/>
    </source>
</evidence>
<comment type="similarity">
    <text evidence="1">Belongs to the cytochrome P450 family.</text>
</comment>
<dbReference type="PANTHER" id="PTHR24305">
    <property type="entry name" value="CYTOCHROME P450"/>
    <property type="match status" value="1"/>
</dbReference>